<sequence length="244" mass="26505">MHYLGMNSPISVTDNAGPQQGVSQHCLLIRNAAYFNREGATRLVTGDLDGAFAPLFAALETLALAGGLLPSQGILSAYFARTFPFEQAPKRPSPKNTRPSRDEGSYFVYGNPFVFQPIDVDTPEYATNCTAVCLFNLALAYHKRGQLADSQSLFRARTLYAMSLQLVDSMSCQAACANLKVAGTNNKAHVHFEVSDVCDAKNTLRDLLIILGTKGHPPPFAEDEIEKFYMNILHLNGSTLAAAA</sequence>
<gene>
    <name evidence="1" type="ORF">SEMRO_1542_G281090.1</name>
</gene>
<name>A0A9N8ESB7_9STRA</name>
<dbReference type="EMBL" id="CAICTM010001540">
    <property type="protein sequence ID" value="CAB9524479.1"/>
    <property type="molecule type" value="Genomic_DNA"/>
</dbReference>
<reference evidence="1" key="1">
    <citation type="submission" date="2020-06" db="EMBL/GenBank/DDBJ databases">
        <authorList>
            <consortium name="Plant Systems Biology data submission"/>
        </authorList>
    </citation>
    <scope>NUCLEOTIDE SEQUENCE</scope>
    <source>
        <strain evidence="1">D6</strain>
    </source>
</reference>
<proteinExistence type="predicted"/>
<evidence type="ECO:0000313" key="1">
    <source>
        <dbReference type="EMBL" id="CAB9524479.1"/>
    </source>
</evidence>
<organism evidence="1 2">
    <name type="scientific">Seminavis robusta</name>
    <dbReference type="NCBI Taxonomy" id="568900"/>
    <lineage>
        <taxon>Eukaryota</taxon>
        <taxon>Sar</taxon>
        <taxon>Stramenopiles</taxon>
        <taxon>Ochrophyta</taxon>
        <taxon>Bacillariophyta</taxon>
        <taxon>Bacillariophyceae</taxon>
        <taxon>Bacillariophycidae</taxon>
        <taxon>Naviculales</taxon>
        <taxon>Naviculaceae</taxon>
        <taxon>Seminavis</taxon>
    </lineage>
</organism>
<dbReference type="AlphaFoldDB" id="A0A9N8ESB7"/>
<dbReference type="Proteomes" id="UP001153069">
    <property type="component" value="Unassembled WGS sequence"/>
</dbReference>
<evidence type="ECO:0000313" key="2">
    <source>
        <dbReference type="Proteomes" id="UP001153069"/>
    </source>
</evidence>
<protein>
    <submittedName>
        <fullName evidence="1">Uncharacterized protein</fullName>
    </submittedName>
</protein>
<keyword evidence="2" id="KW-1185">Reference proteome</keyword>
<accession>A0A9N8ESB7</accession>
<comment type="caution">
    <text evidence="1">The sequence shown here is derived from an EMBL/GenBank/DDBJ whole genome shotgun (WGS) entry which is preliminary data.</text>
</comment>